<gene>
    <name evidence="7" type="ORF">fugu_012269</name>
</gene>
<evidence type="ECO:0000256" key="2">
    <source>
        <dbReference type="SAM" id="MobiDB-lite"/>
    </source>
</evidence>
<dbReference type="Pfam" id="PF10363">
    <property type="entry name" value="RTP1_C1"/>
    <property type="match status" value="1"/>
</dbReference>
<dbReference type="InterPro" id="IPR019414">
    <property type="entry name" value="Rtp1_C2"/>
</dbReference>
<dbReference type="PANTHER" id="PTHR20959:SF1">
    <property type="entry name" value="TRANSPORT AND GOLGI ORGANIZATION PROTEIN 6 HOMOLOG"/>
    <property type="match status" value="1"/>
</dbReference>
<feature type="domain" description="RNA polymerase II assembly factor Rtp1 C-terminal" evidence="4">
    <location>
        <begin position="866"/>
        <end position="981"/>
    </location>
</feature>
<name>A0A4Z2C9Y6_9TELE</name>
<evidence type="ECO:0000259" key="5">
    <source>
        <dbReference type="Pfam" id="PF23565"/>
    </source>
</evidence>
<feature type="domain" description="TANGO6 N-terminal" evidence="6">
    <location>
        <begin position="4"/>
        <end position="318"/>
    </location>
</feature>
<protein>
    <recommendedName>
        <fullName evidence="9">RNA polymerase II assembly factor Rtp1 C-terminal domain-containing protein</fullName>
    </recommendedName>
</protein>
<feature type="region of interest" description="Disordered" evidence="2">
    <location>
        <begin position="796"/>
        <end position="860"/>
    </location>
</feature>
<evidence type="ECO:0000259" key="3">
    <source>
        <dbReference type="Pfam" id="PF10304"/>
    </source>
</evidence>
<dbReference type="Proteomes" id="UP000516260">
    <property type="component" value="Chromosome 12"/>
</dbReference>
<dbReference type="InterPro" id="IPR057407">
    <property type="entry name" value="HEAT_TANGO6"/>
</dbReference>
<evidence type="ECO:0000259" key="6">
    <source>
        <dbReference type="Pfam" id="PF25267"/>
    </source>
</evidence>
<dbReference type="PANTHER" id="PTHR20959">
    <property type="entry name" value="TRANSPORT AND GOLGI ORGANIZATION PROTEIN 6 FAMILY MEMBER"/>
    <property type="match status" value="1"/>
</dbReference>
<comment type="caution">
    <text evidence="7">The sequence shown here is derived from an EMBL/GenBank/DDBJ whole genome shotgun (WGS) entry which is preliminary data.</text>
</comment>
<dbReference type="InterPro" id="IPR057347">
    <property type="entry name" value="TANGO6_N"/>
</dbReference>
<evidence type="ECO:0008006" key="9">
    <source>
        <dbReference type="Google" id="ProtNLM"/>
    </source>
</evidence>
<dbReference type="Pfam" id="PF23565">
    <property type="entry name" value="ARM_TANGO6"/>
    <property type="match status" value="1"/>
</dbReference>
<dbReference type="GO" id="GO:0009306">
    <property type="term" value="P:protein secretion"/>
    <property type="evidence" value="ECO:0007669"/>
    <property type="project" value="TreeGrafter"/>
</dbReference>
<dbReference type="Pfam" id="PF25267">
    <property type="entry name" value="TANGO6_N"/>
    <property type="match status" value="1"/>
</dbReference>
<dbReference type="InterPro" id="IPR016024">
    <property type="entry name" value="ARM-type_fold"/>
</dbReference>
<dbReference type="EMBL" id="SWLE01000004">
    <property type="protein sequence ID" value="TNN01023.1"/>
    <property type="molecule type" value="Genomic_DNA"/>
</dbReference>
<feature type="compositionally biased region" description="Pro residues" evidence="2">
    <location>
        <begin position="289"/>
        <end position="301"/>
    </location>
</feature>
<sequence>MTALILSAINILTKPLGETSGDDAQCSPEEAVSAALQANTSSLLEQLEEDRALGEVRRLREAVRAQALWFSSPTGDVAWDFVQECLMLLLTLARHLSAELERFQQSSASVPAEPPAAEAPPPLSPDVLSVAQQKALSSALQFVVSLGLCPYLAPGVGLPLAHRSAFGAKVQKLCCRTVQEPRRRLFTTTTVLLKVATLPSLAAVVFMQHLNDLMAALCQLGYQTECVKGSHAEKVLELSAEECQACREALKGLLRNIYQPIVIQQLLLLQNGPKKSRSRRASSSRAAPGPSPGPSPGPRPGSSPGWLRRLCGQLLSERLMQPRGVHAVVTAILGQGAEETLDWRKCEAVARILVTCPQQSASADSYYRTVCPQILDLLHFRDKLVARPYHGVAVRTVQVMAEERPGVAQQLLLLPLLTPLHRCIPAPRQSCLSPPSCDTHVWSQSAASSFRWCLTHGCDPFPGEPGSQEAVEEWELSRCIDGVHKICLLGDGQPASLLKALQEVLPIIFTLFCFTKQNVSHLRTSCQEILLWFLGHAHPGEALLVLQQLSGLQGPRGQAAASLHFSPGSEGGARLCPRDSTSEEDEDEEDVLYEKLSAEQWRLECLMHLLAELQDSDLPGAFFLHLLQELTTWASSEEEGSDEEELAVGSMTLQAGEDGPRTEGRGGRLALLQVLAGMVECLHHTVLLRKRTQVVDFLATLFQRACVGLDQASNPGLVNLVDSETLSLGMGLLASLLSEQLTADDYLPMLKLLPVLEKLSQVHSVAAVQELAFSLRSVIATRGAFQPEDLRQHSRRFRSTGKQRTPAQVDHSRMPPQCSASNRFPPPSTQKIPSASSGGAAGEALKNAECSSRPTDPPQTHFRGFSDVLLEALDPDVPTRAAALRELTQMVQHKRPEALQAQEEILNLFLKNVEHDDSFIYLSAIQGLAVLADLHPEPILKRLLQDFQRGSSSPAADHGRSLEIRLKMGEVLMRASSALGDLTPHLGYPLVGVFLQGTKDPDQSIRASSLANLGALCRGLDYSLGPLAAELSSCLTALIKTEREAEVRRAAVHVITQLLRGLCDRTTQVLSEVLLDLYRALRWVVGSDPDDVAVLHAQLALEELDTIMRRFIFPEQKLQKKIVVLP</sequence>
<evidence type="ECO:0000256" key="1">
    <source>
        <dbReference type="ARBA" id="ARBA00005724"/>
    </source>
</evidence>
<dbReference type="AlphaFoldDB" id="A0A4Z2C9Y6"/>
<keyword evidence="8" id="KW-1185">Reference proteome</keyword>
<evidence type="ECO:0000313" key="8">
    <source>
        <dbReference type="Proteomes" id="UP000516260"/>
    </source>
</evidence>
<dbReference type="InterPro" id="IPR039600">
    <property type="entry name" value="TANGO6/Rtp1"/>
</dbReference>
<organism evidence="7 8">
    <name type="scientific">Takifugu bimaculatus</name>
    <dbReference type="NCBI Taxonomy" id="433685"/>
    <lineage>
        <taxon>Eukaryota</taxon>
        <taxon>Metazoa</taxon>
        <taxon>Chordata</taxon>
        <taxon>Craniata</taxon>
        <taxon>Vertebrata</taxon>
        <taxon>Euteleostomi</taxon>
        <taxon>Actinopterygii</taxon>
        <taxon>Neopterygii</taxon>
        <taxon>Teleostei</taxon>
        <taxon>Neoteleostei</taxon>
        <taxon>Acanthomorphata</taxon>
        <taxon>Eupercaria</taxon>
        <taxon>Tetraodontiformes</taxon>
        <taxon>Tetradontoidea</taxon>
        <taxon>Tetraodontidae</taxon>
        <taxon>Takifugu</taxon>
    </lineage>
</organism>
<comment type="similarity">
    <text evidence="1">Belongs to the Tango6 family.</text>
</comment>
<dbReference type="Pfam" id="PF10304">
    <property type="entry name" value="RTP1_C2"/>
    <property type="match status" value="1"/>
</dbReference>
<feature type="domain" description="RNA polymerase II assembly factor Rtp1 C-terminal" evidence="3">
    <location>
        <begin position="1073"/>
        <end position="1106"/>
    </location>
</feature>
<reference evidence="7 8" key="1">
    <citation type="submission" date="2019-04" db="EMBL/GenBank/DDBJ databases">
        <title>The sequence and de novo assembly of Takifugu bimaculatus genome using PacBio and Hi-C technologies.</title>
        <authorList>
            <person name="Xu P."/>
            <person name="Liu B."/>
            <person name="Zhou Z."/>
        </authorList>
    </citation>
    <scope>NUCLEOTIDE SEQUENCE [LARGE SCALE GENOMIC DNA]</scope>
    <source>
        <strain evidence="7">TB-2018</strain>
        <tissue evidence="7">Muscle</tissue>
    </source>
</reference>
<proteinExistence type="inferred from homology"/>
<dbReference type="InterPro" id="IPR011989">
    <property type="entry name" value="ARM-like"/>
</dbReference>
<evidence type="ECO:0000313" key="7">
    <source>
        <dbReference type="EMBL" id="TNN01023.1"/>
    </source>
</evidence>
<dbReference type="InterPro" id="IPR019451">
    <property type="entry name" value="Rtp1_C1"/>
</dbReference>
<feature type="region of interest" description="Disordered" evidence="2">
    <location>
        <begin position="273"/>
        <end position="303"/>
    </location>
</feature>
<accession>A0A4Z2C9Y6</accession>
<dbReference type="SUPFAM" id="SSF48371">
    <property type="entry name" value="ARM repeat"/>
    <property type="match status" value="1"/>
</dbReference>
<dbReference type="Gene3D" id="1.25.10.10">
    <property type="entry name" value="Leucine-rich Repeat Variant"/>
    <property type="match status" value="1"/>
</dbReference>
<feature type="domain" description="TANGO6 HEAT repeat" evidence="5">
    <location>
        <begin position="319"/>
        <end position="616"/>
    </location>
</feature>
<evidence type="ECO:0000259" key="4">
    <source>
        <dbReference type="Pfam" id="PF10363"/>
    </source>
</evidence>
<feature type="region of interest" description="Disordered" evidence="2">
    <location>
        <begin position="569"/>
        <end position="589"/>
    </location>
</feature>